<name>A0A4S4FKG0_9MICO</name>
<sequence>MTVIGAWNIENFFEPGGPFGPSDRATFDRKVALLAETIRSADVDVLAVEEVGDPTAFEELRARLGDGWSGVLSTHFEVDHPIRVGFLSRLPIEESSEFFDIPPLLQAAPTGDDGAPLATMGRGALRIRVRLGADPLDLVAAHLKSKLLSFPGRTPNATSFVPRDEAQRARYGAYALNRRAAEAAAVRGYADDLLAGDGSTRLVAVMGDLNDEVRAATTQILQGPPGSEIGTAGENHPDRGDAWRLLNLAPLIPEERRFSRIFEGRKELIDHILVSTALRHRITSADTVTGATQLPSITVDAAARKDSPVSDHAMVVATIEG</sequence>
<dbReference type="PANTHER" id="PTHR42834">
    <property type="entry name" value="ENDONUCLEASE/EXONUCLEASE/PHOSPHATASE FAMILY PROTEIN (AFU_ORTHOLOGUE AFUA_3G09210)"/>
    <property type="match status" value="1"/>
</dbReference>
<keyword evidence="2" id="KW-0255">Endonuclease</keyword>
<dbReference type="Gene3D" id="3.60.10.10">
    <property type="entry name" value="Endonuclease/exonuclease/phosphatase"/>
    <property type="match status" value="1"/>
</dbReference>
<evidence type="ECO:0000259" key="1">
    <source>
        <dbReference type="Pfam" id="PF03372"/>
    </source>
</evidence>
<dbReference type="SUPFAM" id="SSF56219">
    <property type="entry name" value="DNase I-like"/>
    <property type="match status" value="1"/>
</dbReference>
<dbReference type="InterPro" id="IPR005135">
    <property type="entry name" value="Endo/exonuclease/phosphatase"/>
</dbReference>
<comment type="caution">
    <text evidence="2">The sequence shown here is derived from an EMBL/GenBank/DDBJ whole genome shotgun (WGS) entry which is preliminary data.</text>
</comment>
<dbReference type="Pfam" id="PF03372">
    <property type="entry name" value="Exo_endo_phos"/>
    <property type="match status" value="1"/>
</dbReference>
<keyword evidence="4" id="KW-1185">Reference proteome</keyword>
<dbReference type="InterPro" id="IPR036691">
    <property type="entry name" value="Endo/exonu/phosph_ase_sf"/>
</dbReference>
<feature type="domain" description="Endonuclease/exonuclease/phosphatase" evidence="1">
    <location>
        <begin position="6"/>
        <end position="312"/>
    </location>
</feature>
<dbReference type="PANTHER" id="PTHR42834:SF1">
    <property type="entry name" value="ENDONUCLEASE_EXONUCLEASE_PHOSPHATASE FAMILY PROTEIN (AFU_ORTHOLOGUE AFUA_3G09210)"/>
    <property type="match status" value="1"/>
</dbReference>
<protein>
    <submittedName>
        <fullName evidence="2">Endonuclease</fullName>
    </submittedName>
</protein>
<dbReference type="GO" id="GO:0004519">
    <property type="term" value="F:endonuclease activity"/>
    <property type="evidence" value="ECO:0007669"/>
    <property type="project" value="UniProtKB-KW"/>
</dbReference>
<dbReference type="EMBL" id="SSSN01000014">
    <property type="protein sequence ID" value="THG30362.1"/>
    <property type="molecule type" value="Genomic_DNA"/>
</dbReference>
<evidence type="ECO:0000313" key="4">
    <source>
        <dbReference type="Proteomes" id="UP000307380"/>
    </source>
</evidence>
<gene>
    <name evidence="3" type="ORF">E6C70_14785</name>
    <name evidence="2" type="ORF">E6C70_15065</name>
</gene>
<proteinExistence type="predicted"/>
<dbReference type="Proteomes" id="UP000307380">
    <property type="component" value="Unassembled WGS sequence"/>
</dbReference>
<evidence type="ECO:0000313" key="3">
    <source>
        <dbReference type="EMBL" id="THG30625.1"/>
    </source>
</evidence>
<keyword evidence="2" id="KW-0378">Hydrolase</keyword>
<accession>A0A4S4FKG0</accession>
<dbReference type="RefSeq" id="WP_136425324.1">
    <property type="nucleotide sequence ID" value="NZ_SSSN01000013.1"/>
</dbReference>
<evidence type="ECO:0000313" key="2">
    <source>
        <dbReference type="EMBL" id="THG30362.1"/>
    </source>
</evidence>
<reference evidence="2 4" key="1">
    <citation type="submission" date="2019-04" db="EMBL/GenBank/DDBJ databases">
        <authorList>
            <person name="Jiang L."/>
        </authorList>
    </citation>
    <scope>NUCLEOTIDE SEQUENCE [LARGE SCALE GENOMIC DNA]</scope>
    <source>
        <strain evidence="2 4">YIM 131861</strain>
    </source>
</reference>
<dbReference type="EMBL" id="SSSN01000013">
    <property type="protein sequence ID" value="THG30625.1"/>
    <property type="molecule type" value="Genomic_DNA"/>
</dbReference>
<keyword evidence="2" id="KW-0540">Nuclease</keyword>
<organism evidence="2 4">
    <name type="scientific">Orlajensenia flava</name>
    <dbReference type="NCBI Taxonomy" id="2565934"/>
    <lineage>
        <taxon>Bacteria</taxon>
        <taxon>Bacillati</taxon>
        <taxon>Actinomycetota</taxon>
        <taxon>Actinomycetes</taxon>
        <taxon>Micrococcales</taxon>
        <taxon>Microbacteriaceae</taxon>
        <taxon>Orlajensenia</taxon>
    </lineage>
</organism>
<dbReference type="AlphaFoldDB" id="A0A4S4FKG0"/>
<dbReference type="OrthoDB" id="7297112at2"/>